<protein>
    <submittedName>
        <fullName evidence="2">Uncharacterized protein</fullName>
    </submittedName>
</protein>
<sequence length="80" mass="8371">MAVVSGVGASALLPVGSWPSETILQGWCKFDARQESESGDGGDSTVEENDFLVDTEDAEDASMEDVESSSDNEVGAIDVE</sequence>
<feature type="region of interest" description="Disordered" evidence="1">
    <location>
        <begin position="33"/>
        <end position="80"/>
    </location>
</feature>
<name>A0ABN9WMC6_9DINO</name>
<gene>
    <name evidence="2" type="ORF">PCOR1329_LOCUS68730</name>
</gene>
<dbReference type="EMBL" id="CAUYUJ010018982">
    <property type="protein sequence ID" value="CAK0887759.1"/>
    <property type="molecule type" value="Genomic_DNA"/>
</dbReference>
<organism evidence="2 3">
    <name type="scientific">Prorocentrum cordatum</name>
    <dbReference type="NCBI Taxonomy" id="2364126"/>
    <lineage>
        <taxon>Eukaryota</taxon>
        <taxon>Sar</taxon>
        <taxon>Alveolata</taxon>
        <taxon>Dinophyceae</taxon>
        <taxon>Prorocentrales</taxon>
        <taxon>Prorocentraceae</taxon>
        <taxon>Prorocentrum</taxon>
    </lineage>
</organism>
<proteinExistence type="predicted"/>
<evidence type="ECO:0000313" key="2">
    <source>
        <dbReference type="EMBL" id="CAK0887759.1"/>
    </source>
</evidence>
<feature type="compositionally biased region" description="Acidic residues" evidence="1">
    <location>
        <begin position="37"/>
        <end position="70"/>
    </location>
</feature>
<evidence type="ECO:0000256" key="1">
    <source>
        <dbReference type="SAM" id="MobiDB-lite"/>
    </source>
</evidence>
<keyword evidence="3" id="KW-1185">Reference proteome</keyword>
<accession>A0ABN9WMC6</accession>
<reference evidence="2" key="1">
    <citation type="submission" date="2023-10" db="EMBL/GenBank/DDBJ databases">
        <authorList>
            <person name="Chen Y."/>
            <person name="Shah S."/>
            <person name="Dougan E. K."/>
            <person name="Thang M."/>
            <person name="Chan C."/>
        </authorList>
    </citation>
    <scope>NUCLEOTIDE SEQUENCE [LARGE SCALE GENOMIC DNA]</scope>
</reference>
<comment type="caution">
    <text evidence="2">The sequence shown here is derived from an EMBL/GenBank/DDBJ whole genome shotgun (WGS) entry which is preliminary data.</text>
</comment>
<dbReference type="Proteomes" id="UP001189429">
    <property type="component" value="Unassembled WGS sequence"/>
</dbReference>
<evidence type="ECO:0000313" key="3">
    <source>
        <dbReference type="Proteomes" id="UP001189429"/>
    </source>
</evidence>